<sequence length="357" mass="40434">MSENKKIVLTGGGTTGHVSVNLALIPLLKKEGWDIYYIGSKKGIERELIKDIEGVKYIPISTGKLRRFISFRNFLDIFKVMWGILQSIFIIFKIRPSVIFSKGGFVSVPVIVGGWFSRVPSIAHESDLTPGLANKLVQPFVKTIFTTFPETEKYIKSGKGKFLGPVIREDLKNGDKDSAKKWLNINNDKPTLLAMGGSLGAEFINKTIIDNLDYLTSKYNVIHATGKNGYNPSIQHDGYYQFEYIKENLKDVFALSDIVISRSGSNAIFEFLYYKIPMILIPLPMTQSRGDQIDNAKSFEKNGFAKMIMEEDSNSEKLLSLVDEMFAERLGFISKMNNFKFDDNVLKIYNKLKEIKK</sequence>
<dbReference type="PANTHER" id="PTHR21015:SF27">
    <property type="entry name" value="UDP-N-ACETYLGLUCOSAMINE--N-ACETYLMURAMYL-(PENTAPEPTIDE) PYROPHOSPHORYL-UNDECAPRENOL N-ACETYLGLUCOSAMINE TRANSFERASE"/>
    <property type="match status" value="1"/>
</dbReference>
<keyword evidence="4 10" id="KW-0808">Transferase</keyword>
<keyword evidence="3 10" id="KW-0328">Glycosyltransferase</keyword>
<keyword evidence="1 10" id="KW-1003">Cell membrane</keyword>
<organism evidence="13 14">
    <name type="scientific">Helcococcus bovis</name>
    <dbReference type="NCBI Taxonomy" id="3153252"/>
    <lineage>
        <taxon>Bacteria</taxon>
        <taxon>Bacillati</taxon>
        <taxon>Bacillota</taxon>
        <taxon>Tissierellia</taxon>
        <taxon>Tissierellales</taxon>
        <taxon>Peptoniphilaceae</taxon>
        <taxon>Helcococcus</taxon>
    </lineage>
</organism>
<accession>A0ABW9F554</accession>
<evidence type="ECO:0000256" key="5">
    <source>
        <dbReference type="ARBA" id="ARBA00022960"/>
    </source>
</evidence>
<dbReference type="EMBL" id="JBFNFH010000001">
    <property type="protein sequence ID" value="MFM1524205.1"/>
    <property type="molecule type" value="Genomic_DNA"/>
</dbReference>
<evidence type="ECO:0000256" key="8">
    <source>
        <dbReference type="ARBA" id="ARBA00023306"/>
    </source>
</evidence>
<reference evidence="13 14" key="1">
    <citation type="journal article" date="2024" name="Front. Microbiol.">
        <title>Pangenomic and biochemical analyses of Helcococcus ovis reveal widespread tetracycline resistance and a novel bacterial species, Helcococcus bovis.</title>
        <authorList>
            <person name="Cunha F."/>
            <person name="Zhai Y."/>
            <person name="Casaro S."/>
            <person name="Jones K.L."/>
            <person name="Hernandez M."/>
            <person name="Bisinotto R.S."/>
            <person name="Kariyawasam S."/>
            <person name="Brown M.B."/>
            <person name="Phillips A."/>
            <person name="Jeong K.C."/>
            <person name="Galvao K.N."/>
        </authorList>
    </citation>
    <scope>NUCLEOTIDE SEQUENCE [LARGE SCALE GENOMIC DNA]</scope>
    <source>
        <strain evidence="13 14">KG197</strain>
    </source>
</reference>
<dbReference type="EC" id="2.4.1.227" evidence="10"/>
<feature type="binding site" evidence="10">
    <location>
        <position position="292"/>
    </location>
    <ligand>
        <name>UDP-N-acetyl-alpha-D-glucosamine</name>
        <dbReference type="ChEBI" id="CHEBI:57705"/>
    </ligand>
</feature>
<dbReference type="Proteomes" id="UP001629536">
    <property type="component" value="Unassembled WGS sequence"/>
</dbReference>
<evidence type="ECO:0000256" key="4">
    <source>
        <dbReference type="ARBA" id="ARBA00022679"/>
    </source>
</evidence>
<comment type="caution">
    <text evidence="13">The sequence shown here is derived from an EMBL/GenBank/DDBJ whole genome shotgun (WGS) entry which is preliminary data.</text>
</comment>
<keyword evidence="2 10" id="KW-0132">Cell division</keyword>
<feature type="binding site" evidence="10">
    <location>
        <position position="168"/>
    </location>
    <ligand>
        <name>UDP-N-acetyl-alpha-D-glucosamine</name>
        <dbReference type="ChEBI" id="CHEBI:57705"/>
    </ligand>
</feature>
<gene>
    <name evidence="10" type="primary">murG</name>
    <name evidence="13" type="ORF">ABGF40_00785</name>
</gene>
<keyword evidence="8 10" id="KW-0131">Cell cycle</keyword>
<evidence type="ECO:0000256" key="9">
    <source>
        <dbReference type="ARBA" id="ARBA00023316"/>
    </source>
</evidence>
<dbReference type="PANTHER" id="PTHR21015">
    <property type="entry name" value="UDP-N-ACETYLGLUCOSAMINE--N-ACETYLMURAMYL-(PENTAPEPTIDE) PYROPHOSPHORYL-UNDECAPRENOL N-ACETYLGLUCOSAMINE TRANSFERASE 1"/>
    <property type="match status" value="1"/>
</dbReference>
<dbReference type="SUPFAM" id="SSF53756">
    <property type="entry name" value="UDP-Glycosyltransferase/glycogen phosphorylase"/>
    <property type="match status" value="1"/>
</dbReference>
<comment type="pathway">
    <text evidence="10">Cell wall biogenesis; peptidoglycan biosynthesis.</text>
</comment>
<evidence type="ECO:0000259" key="12">
    <source>
        <dbReference type="Pfam" id="PF04101"/>
    </source>
</evidence>
<comment type="similarity">
    <text evidence="10">Belongs to the glycosyltransferase 28 family. MurG subfamily.</text>
</comment>
<keyword evidence="5 10" id="KW-0133">Cell shape</keyword>
<protein>
    <recommendedName>
        <fullName evidence="10">UDP-N-acetylglucosamine--N-acetylmuramyl-(pentapeptide) pyrophosphoryl-undecaprenol N-acetylglucosamine transferase</fullName>
        <ecNumber evidence="10">2.4.1.227</ecNumber>
    </recommendedName>
    <alternativeName>
        <fullName evidence="10">Undecaprenyl-PP-MurNAc-pentapeptide-UDPGlcNAc GlcNAc transferase</fullName>
    </alternativeName>
</protein>
<feature type="domain" description="Glycosyl transferase family 28 C-terminal" evidence="12">
    <location>
        <begin position="191"/>
        <end position="338"/>
    </location>
</feature>
<dbReference type="CDD" id="cd03785">
    <property type="entry name" value="GT28_MurG"/>
    <property type="match status" value="1"/>
</dbReference>
<evidence type="ECO:0000313" key="13">
    <source>
        <dbReference type="EMBL" id="MFM1524205.1"/>
    </source>
</evidence>
<dbReference type="Gene3D" id="3.40.50.2000">
    <property type="entry name" value="Glycogen Phosphorylase B"/>
    <property type="match status" value="2"/>
</dbReference>
<dbReference type="Pfam" id="PF04101">
    <property type="entry name" value="Glyco_tran_28_C"/>
    <property type="match status" value="1"/>
</dbReference>
<name>A0ABW9F554_9FIRM</name>
<comment type="caution">
    <text evidence="10">Lacks conserved residue(s) required for the propagation of feature annotation.</text>
</comment>
<dbReference type="InterPro" id="IPR004276">
    <property type="entry name" value="GlycoTrans_28_N"/>
</dbReference>
<keyword evidence="7 10" id="KW-0472">Membrane</keyword>
<feature type="domain" description="Glycosyltransferase family 28 N-terminal" evidence="11">
    <location>
        <begin position="7"/>
        <end position="145"/>
    </location>
</feature>
<evidence type="ECO:0000256" key="3">
    <source>
        <dbReference type="ARBA" id="ARBA00022676"/>
    </source>
</evidence>
<dbReference type="RefSeq" id="WP_408126122.1">
    <property type="nucleotide sequence ID" value="NZ_JBFNFH010000001.1"/>
</dbReference>
<evidence type="ECO:0000313" key="14">
    <source>
        <dbReference type="Proteomes" id="UP001629536"/>
    </source>
</evidence>
<dbReference type="HAMAP" id="MF_00033">
    <property type="entry name" value="MurG"/>
    <property type="match status" value="1"/>
</dbReference>
<dbReference type="Pfam" id="PF03033">
    <property type="entry name" value="Glyco_transf_28"/>
    <property type="match status" value="1"/>
</dbReference>
<dbReference type="NCBIfam" id="NF009102">
    <property type="entry name" value="PRK12446.1"/>
    <property type="match status" value="1"/>
</dbReference>
<evidence type="ECO:0000256" key="6">
    <source>
        <dbReference type="ARBA" id="ARBA00022984"/>
    </source>
</evidence>
<keyword evidence="14" id="KW-1185">Reference proteome</keyword>
<evidence type="ECO:0000256" key="7">
    <source>
        <dbReference type="ARBA" id="ARBA00023136"/>
    </source>
</evidence>
<evidence type="ECO:0000256" key="2">
    <source>
        <dbReference type="ARBA" id="ARBA00022618"/>
    </source>
</evidence>
<feature type="binding site" evidence="10">
    <location>
        <position position="198"/>
    </location>
    <ligand>
        <name>UDP-N-acetyl-alpha-D-glucosamine</name>
        <dbReference type="ChEBI" id="CHEBI:57705"/>
    </ligand>
</feature>
<dbReference type="InterPro" id="IPR007235">
    <property type="entry name" value="Glyco_trans_28_C"/>
</dbReference>
<proteinExistence type="inferred from homology"/>
<comment type="function">
    <text evidence="10">Cell wall formation. Catalyzes the transfer of a GlcNAc subunit on undecaprenyl-pyrophosphoryl-MurNAc-pentapeptide (lipid intermediate I) to form undecaprenyl-pyrophosphoryl-MurNAc-(pentapeptide)GlcNAc (lipid intermediate II).</text>
</comment>
<comment type="subcellular location">
    <subcellularLocation>
        <location evidence="10">Cell membrane</location>
        <topology evidence="10">Peripheral membrane protein</topology>
        <orientation evidence="10">Cytoplasmic side</orientation>
    </subcellularLocation>
</comment>
<comment type="catalytic activity">
    <reaction evidence="10">
        <text>di-trans,octa-cis-undecaprenyl diphospho-N-acetyl-alpha-D-muramoyl-L-alanyl-D-glutamyl-meso-2,6-diaminopimeloyl-D-alanyl-D-alanine + UDP-N-acetyl-alpha-D-glucosamine = di-trans,octa-cis-undecaprenyl diphospho-[N-acetyl-alpha-D-glucosaminyl-(1-&gt;4)]-N-acetyl-alpha-D-muramoyl-L-alanyl-D-glutamyl-meso-2,6-diaminopimeloyl-D-alanyl-D-alanine + UDP + H(+)</text>
        <dbReference type="Rhea" id="RHEA:31227"/>
        <dbReference type="ChEBI" id="CHEBI:15378"/>
        <dbReference type="ChEBI" id="CHEBI:57705"/>
        <dbReference type="ChEBI" id="CHEBI:58223"/>
        <dbReference type="ChEBI" id="CHEBI:61387"/>
        <dbReference type="ChEBI" id="CHEBI:61388"/>
        <dbReference type="EC" id="2.4.1.227"/>
    </reaction>
</comment>
<evidence type="ECO:0000259" key="11">
    <source>
        <dbReference type="Pfam" id="PF03033"/>
    </source>
</evidence>
<dbReference type="InterPro" id="IPR006009">
    <property type="entry name" value="GlcNAc_MurG"/>
</dbReference>
<evidence type="ECO:0000256" key="10">
    <source>
        <dbReference type="HAMAP-Rule" id="MF_00033"/>
    </source>
</evidence>
<keyword evidence="9 10" id="KW-0961">Cell wall biogenesis/degradation</keyword>
<evidence type="ECO:0000256" key="1">
    <source>
        <dbReference type="ARBA" id="ARBA00022475"/>
    </source>
</evidence>
<keyword evidence="6 10" id="KW-0573">Peptidoglycan synthesis</keyword>